<keyword evidence="5" id="KW-0547">Nucleotide-binding</keyword>
<proteinExistence type="predicted"/>
<dbReference type="GO" id="GO:0005524">
    <property type="term" value="F:ATP binding"/>
    <property type="evidence" value="ECO:0007669"/>
    <property type="project" value="UniProtKB-KW"/>
</dbReference>
<keyword evidence="9" id="KW-0812">Transmembrane</keyword>
<evidence type="ECO:0000313" key="13">
    <source>
        <dbReference type="Proteomes" id="UP000198688"/>
    </source>
</evidence>
<keyword evidence="9" id="KW-0472">Membrane</keyword>
<keyword evidence="7" id="KW-0067">ATP-binding</keyword>
<dbReference type="PANTHER" id="PTHR24421">
    <property type="entry name" value="NITRATE/NITRITE SENSOR PROTEIN NARX-RELATED"/>
    <property type="match status" value="1"/>
</dbReference>
<name>A0A1H1Z996_9ACTN</name>
<dbReference type="CDD" id="cd16917">
    <property type="entry name" value="HATPase_UhpB-NarQ-NarX-like"/>
    <property type="match status" value="1"/>
</dbReference>
<dbReference type="GO" id="GO:0016020">
    <property type="term" value="C:membrane"/>
    <property type="evidence" value="ECO:0007669"/>
    <property type="project" value="InterPro"/>
</dbReference>
<protein>
    <recommendedName>
        <fullName evidence="2">histidine kinase</fullName>
        <ecNumber evidence="2">2.7.13.3</ecNumber>
    </recommendedName>
</protein>
<evidence type="ECO:0000256" key="1">
    <source>
        <dbReference type="ARBA" id="ARBA00000085"/>
    </source>
</evidence>
<dbReference type="EC" id="2.7.13.3" evidence="2"/>
<feature type="transmembrane region" description="Helical" evidence="9">
    <location>
        <begin position="117"/>
        <end position="136"/>
    </location>
</feature>
<dbReference type="InterPro" id="IPR003594">
    <property type="entry name" value="HATPase_dom"/>
</dbReference>
<keyword evidence="4" id="KW-0808">Transferase</keyword>
<reference evidence="12 13" key="1">
    <citation type="submission" date="2016-10" db="EMBL/GenBank/DDBJ databases">
        <authorList>
            <person name="de Groot N.N."/>
        </authorList>
    </citation>
    <scope>NUCLEOTIDE SEQUENCE [LARGE SCALE GENOMIC DNA]</scope>
    <source>
        <strain evidence="12 13">DSM 43941</strain>
    </source>
</reference>
<dbReference type="PANTHER" id="PTHR24421:SF10">
    <property type="entry name" value="NITRATE_NITRITE SENSOR PROTEIN NARQ"/>
    <property type="match status" value="1"/>
</dbReference>
<dbReference type="Pfam" id="PF02518">
    <property type="entry name" value="HATPase_c"/>
    <property type="match status" value="1"/>
</dbReference>
<dbReference type="GO" id="GO:0046983">
    <property type="term" value="F:protein dimerization activity"/>
    <property type="evidence" value="ECO:0007669"/>
    <property type="project" value="InterPro"/>
</dbReference>
<dbReference type="EMBL" id="LT629758">
    <property type="protein sequence ID" value="SDT30147.1"/>
    <property type="molecule type" value="Genomic_DNA"/>
</dbReference>
<keyword evidence="6 12" id="KW-0418">Kinase</keyword>
<dbReference type="InterPro" id="IPR050482">
    <property type="entry name" value="Sensor_HK_TwoCompSys"/>
</dbReference>
<dbReference type="Pfam" id="PF07730">
    <property type="entry name" value="HisKA_3"/>
    <property type="match status" value="1"/>
</dbReference>
<sequence length="384" mass="40536">MDLRERWRSSVFLRDAANAAALFVGGVLLNVVGLIEVWSLPKIDEFGGLPDVWHVVPLAGGCLLTLAKRRHPTVALVAGTLCLGVDVLLGGSIAVVLVMFDLIFAVGLFASTRARTAVTGVIFVLIGTATVVGGLAAGQLRIAVFIGLQLTSLLFVPLWWAANLRQQQQLGLLDAERTAREAVLAERATMARDLHDVIAAHLATTAMHSGAALAAPPDTQRDRAALQAVRTSSLAALEEMRSMILLLRAAEEPSLPGGLDRLPELIEAADAGGLRMDVRIREVPGAPAVVQHTVYGILREALTNAAKHAPGSQVRLHVRATGDRVLVTVTNTLTGPAGLDHEVLSTGTGLWSIRERAALLGGDLTAGPDGDTWTVEASLPLISR</sequence>
<evidence type="ECO:0000259" key="10">
    <source>
        <dbReference type="Pfam" id="PF02518"/>
    </source>
</evidence>
<evidence type="ECO:0000256" key="7">
    <source>
        <dbReference type="ARBA" id="ARBA00022840"/>
    </source>
</evidence>
<organism evidence="12 13">
    <name type="scientific">Actinoplanes derwentensis</name>
    <dbReference type="NCBI Taxonomy" id="113562"/>
    <lineage>
        <taxon>Bacteria</taxon>
        <taxon>Bacillati</taxon>
        <taxon>Actinomycetota</taxon>
        <taxon>Actinomycetes</taxon>
        <taxon>Micromonosporales</taxon>
        <taxon>Micromonosporaceae</taxon>
        <taxon>Actinoplanes</taxon>
    </lineage>
</organism>
<keyword evidence="13" id="KW-1185">Reference proteome</keyword>
<feature type="transmembrane region" description="Helical" evidence="9">
    <location>
        <begin position="142"/>
        <end position="162"/>
    </location>
</feature>
<feature type="domain" description="Histidine kinase/HSP90-like ATPase" evidence="10">
    <location>
        <begin position="293"/>
        <end position="381"/>
    </location>
</feature>
<evidence type="ECO:0000256" key="9">
    <source>
        <dbReference type="SAM" id="Phobius"/>
    </source>
</evidence>
<feature type="transmembrane region" description="Helical" evidence="9">
    <location>
        <begin position="87"/>
        <end position="110"/>
    </location>
</feature>
<feature type="transmembrane region" description="Helical" evidence="9">
    <location>
        <begin position="20"/>
        <end position="40"/>
    </location>
</feature>
<dbReference type="Proteomes" id="UP000198688">
    <property type="component" value="Chromosome I"/>
</dbReference>
<dbReference type="STRING" id="113562.SAMN04489716_3201"/>
<evidence type="ECO:0000256" key="4">
    <source>
        <dbReference type="ARBA" id="ARBA00022679"/>
    </source>
</evidence>
<dbReference type="Gene3D" id="3.30.565.10">
    <property type="entry name" value="Histidine kinase-like ATPase, C-terminal domain"/>
    <property type="match status" value="1"/>
</dbReference>
<evidence type="ECO:0000256" key="5">
    <source>
        <dbReference type="ARBA" id="ARBA00022741"/>
    </source>
</evidence>
<dbReference type="GO" id="GO:0000155">
    <property type="term" value="F:phosphorelay sensor kinase activity"/>
    <property type="evidence" value="ECO:0007669"/>
    <property type="project" value="InterPro"/>
</dbReference>
<dbReference type="Gene3D" id="1.20.5.1930">
    <property type="match status" value="1"/>
</dbReference>
<dbReference type="RefSeq" id="WP_092545372.1">
    <property type="nucleotide sequence ID" value="NZ_BOMJ01000005.1"/>
</dbReference>
<keyword evidence="8" id="KW-0902">Two-component regulatory system</keyword>
<accession>A0A1H1Z996</accession>
<evidence type="ECO:0000256" key="8">
    <source>
        <dbReference type="ARBA" id="ARBA00023012"/>
    </source>
</evidence>
<keyword evidence="9" id="KW-1133">Transmembrane helix</keyword>
<keyword evidence="3" id="KW-0597">Phosphoprotein</keyword>
<dbReference type="SUPFAM" id="SSF55874">
    <property type="entry name" value="ATPase domain of HSP90 chaperone/DNA topoisomerase II/histidine kinase"/>
    <property type="match status" value="1"/>
</dbReference>
<evidence type="ECO:0000259" key="11">
    <source>
        <dbReference type="Pfam" id="PF07730"/>
    </source>
</evidence>
<dbReference type="AlphaFoldDB" id="A0A1H1Z996"/>
<evidence type="ECO:0000256" key="3">
    <source>
        <dbReference type="ARBA" id="ARBA00022553"/>
    </source>
</evidence>
<comment type="catalytic activity">
    <reaction evidence="1">
        <text>ATP + protein L-histidine = ADP + protein N-phospho-L-histidine.</text>
        <dbReference type="EC" id="2.7.13.3"/>
    </reaction>
</comment>
<evidence type="ECO:0000313" key="12">
    <source>
        <dbReference type="EMBL" id="SDT30147.1"/>
    </source>
</evidence>
<dbReference type="InterPro" id="IPR011712">
    <property type="entry name" value="Sig_transdc_His_kin_sub3_dim/P"/>
</dbReference>
<dbReference type="OrthoDB" id="227596at2"/>
<dbReference type="InterPro" id="IPR036890">
    <property type="entry name" value="HATPase_C_sf"/>
</dbReference>
<evidence type="ECO:0000256" key="2">
    <source>
        <dbReference type="ARBA" id="ARBA00012438"/>
    </source>
</evidence>
<feature type="domain" description="Signal transduction histidine kinase subgroup 3 dimerisation and phosphoacceptor" evidence="11">
    <location>
        <begin position="186"/>
        <end position="250"/>
    </location>
</feature>
<gene>
    <name evidence="12" type="ORF">SAMN04489716_3201</name>
</gene>
<evidence type="ECO:0000256" key="6">
    <source>
        <dbReference type="ARBA" id="ARBA00022777"/>
    </source>
</evidence>